<evidence type="ECO:0000256" key="4">
    <source>
        <dbReference type="ARBA" id="ARBA00022989"/>
    </source>
</evidence>
<evidence type="ECO:0000256" key="1">
    <source>
        <dbReference type="ARBA" id="ARBA00004141"/>
    </source>
</evidence>
<reference evidence="9" key="1">
    <citation type="submission" date="2022-10" db="EMBL/GenBank/DDBJ databases">
        <authorList>
            <person name="Chen Y."/>
            <person name="Dougan E. K."/>
            <person name="Chan C."/>
            <person name="Rhodes N."/>
            <person name="Thang M."/>
        </authorList>
    </citation>
    <scope>NUCLEOTIDE SEQUENCE</scope>
</reference>
<evidence type="ECO:0000256" key="5">
    <source>
        <dbReference type="ARBA" id="ARBA00023065"/>
    </source>
</evidence>
<reference evidence="10 11" key="2">
    <citation type="submission" date="2024-05" db="EMBL/GenBank/DDBJ databases">
        <authorList>
            <person name="Chen Y."/>
            <person name="Shah S."/>
            <person name="Dougan E. K."/>
            <person name="Thang M."/>
            <person name="Chan C."/>
        </authorList>
    </citation>
    <scope>NUCLEOTIDE SEQUENCE [LARGE SCALE GENOMIC DNA]</scope>
</reference>
<feature type="transmembrane region" description="Helical" evidence="8">
    <location>
        <begin position="56"/>
        <end position="77"/>
    </location>
</feature>
<dbReference type="GO" id="GO:0016020">
    <property type="term" value="C:membrane"/>
    <property type="evidence" value="ECO:0007669"/>
    <property type="project" value="UniProtKB-SubCell"/>
</dbReference>
<evidence type="ECO:0000313" key="10">
    <source>
        <dbReference type="EMBL" id="CAL4766588.1"/>
    </source>
</evidence>
<evidence type="ECO:0000256" key="8">
    <source>
        <dbReference type="SAM" id="Phobius"/>
    </source>
</evidence>
<accession>A0A9P1BTP9</accession>
<dbReference type="EMBL" id="CAMXCT030000472">
    <property type="protein sequence ID" value="CAL4766588.1"/>
    <property type="molecule type" value="Genomic_DNA"/>
</dbReference>
<feature type="region of interest" description="Disordered" evidence="7">
    <location>
        <begin position="1"/>
        <end position="26"/>
    </location>
</feature>
<dbReference type="AlphaFoldDB" id="A0A9P1BTP9"/>
<organism evidence="9">
    <name type="scientific">Cladocopium goreaui</name>
    <dbReference type="NCBI Taxonomy" id="2562237"/>
    <lineage>
        <taxon>Eukaryota</taxon>
        <taxon>Sar</taxon>
        <taxon>Alveolata</taxon>
        <taxon>Dinophyceae</taxon>
        <taxon>Suessiales</taxon>
        <taxon>Symbiodiniaceae</taxon>
        <taxon>Cladocopium</taxon>
    </lineage>
</organism>
<dbReference type="InterPro" id="IPR044669">
    <property type="entry name" value="YneE/VCCN1/2-like"/>
</dbReference>
<keyword evidence="6 8" id="KW-0472">Membrane</keyword>
<feature type="compositionally biased region" description="Basic and acidic residues" evidence="7">
    <location>
        <begin position="1"/>
        <end position="24"/>
    </location>
</feature>
<proteinExistence type="predicted"/>
<evidence type="ECO:0000256" key="6">
    <source>
        <dbReference type="ARBA" id="ARBA00023136"/>
    </source>
</evidence>
<dbReference type="Proteomes" id="UP001152797">
    <property type="component" value="Unassembled WGS sequence"/>
</dbReference>
<evidence type="ECO:0000256" key="2">
    <source>
        <dbReference type="ARBA" id="ARBA00022448"/>
    </source>
</evidence>
<gene>
    <name evidence="9" type="ORF">C1SCF055_LOCUS7241</name>
</gene>
<dbReference type="GO" id="GO:0005254">
    <property type="term" value="F:chloride channel activity"/>
    <property type="evidence" value="ECO:0007669"/>
    <property type="project" value="InterPro"/>
</dbReference>
<evidence type="ECO:0000256" key="7">
    <source>
        <dbReference type="SAM" id="MobiDB-lite"/>
    </source>
</evidence>
<evidence type="ECO:0000256" key="3">
    <source>
        <dbReference type="ARBA" id="ARBA00022692"/>
    </source>
</evidence>
<dbReference type="Pfam" id="PF25539">
    <property type="entry name" value="Bestrophin_2"/>
    <property type="match status" value="1"/>
</dbReference>
<keyword evidence="2" id="KW-0813">Transport</keyword>
<comment type="subcellular location">
    <subcellularLocation>
        <location evidence="1">Membrane</location>
        <topology evidence="1">Multi-pass membrane protein</topology>
    </subcellularLocation>
</comment>
<dbReference type="EMBL" id="CAMXCT020000472">
    <property type="protein sequence ID" value="CAL1132651.1"/>
    <property type="molecule type" value="Genomic_DNA"/>
</dbReference>
<dbReference type="OrthoDB" id="10483924at2759"/>
<keyword evidence="3 8" id="KW-0812">Transmembrane</keyword>
<comment type="caution">
    <text evidence="9">The sequence shown here is derived from an EMBL/GenBank/DDBJ whole genome shotgun (WGS) entry which is preliminary data.</text>
</comment>
<name>A0A9P1BTP9_9DINO</name>
<sequence length="235" mass="26394">MEGTSEEKMPLLAEEGKAQESKADADEDSMSYDSRNLLSFKVWQNLAGTVWTKSSLWKMMGILLLIALSVAASVAVLVKDPAKLNVARFQRISSFLEVVVGLLLGFFLSSSMQRWYSCTNGFLELFDAIRGLHMQLNAMGVAKDKVQLCLRYCVMSAYCLNHDLTSAPMTPEDRDAYLEQCWKDVTVEKDTEIKWEQFQEHCSSPAQRDRNIEANRRSCSNTLGLDHLSVISSGC</sequence>
<evidence type="ECO:0000313" key="11">
    <source>
        <dbReference type="Proteomes" id="UP001152797"/>
    </source>
</evidence>
<protein>
    <submittedName>
        <fullName evidence="10">tRNA (Cytosine(34)-C(5))-methyltransferase</fullName>
    </submittedName>
</protein>
<evidence type="ECO:0000313" key="9">
    <source>
        <dbReference type="EMBL" id="CAI3979276.1"/>
    </source>
</evidence>
<keyword evidence="11" id="KW-1185">Reference proteome</keyword>
<feature type="transmembrane region" description="Helical" evidence="8">
    <location>
        <begin position="89"/>
        <end position="108"/>
    </location>
</feature>
<dbReference type="EMBL" id="CAMXCT010000472">
    <property type="protein sequence ID" value="CAI3979276.1"/>
    <property type="molecule type" value="Genomic_DNA"/>
</dbReference>
<keyword evidence="4 8" id="KW-1133">Transmembrane helix</keyword>
<keyword evidence="5" id="KW-0406">Ion transport</keyword>